<dbReference type="SUPFAM" id="SSF54695">
    <property type="entry name" value="POZ domain"/>
    <property type="match status" value="1"/>
</dbReference>
<dbReference type="PROSITE" id="PS50157">
    <property type="entry name" value="ZINC_FINGER_C2H2_2"/>
    <property type="match status" value="2"/>
</dbReference>
<dbReference type="AlphaFoldDB" id="A0ABD1EAB0"/>
<dbReference type="SUPFAM" id="SSF57667">
    <property type="entry name" value="beta-beta-alpha zinc fingers"/>
    <property type="match status" value="1"/>
</dbReference>
<evidence type="ECO:0000256" key="3">
    <source>
        <dbReference type="PROSITE-ProRule" id="PRU00042"/>
    </source>
</evidence>
<proteinExistence type="predicted"/>
<accession>A0ABD1EAB0</accession>
<evidence type="ECO:0000313" key="8">
    <source>
        <dbReference type="Proteomes" id="UP001566132"/>
    </source>
</evidence>
<name>A0ABD1EAB0_HYPHA</name>
<dbReference type="GO" id="GO:0008270">
    <property type="term" value="F:zinc ion binding"/>
    <property type="evidence" value="ECO:0007669"/>
    <property type="project" value="UniProtKB-KW"/>
</dbReference>
<evidence type="ECO:0000313" key="7">
    <source>
        <dbReference type="EMBL" id="KAL1491311.1"/>
    </source>
</evidence>
<dbReference type="GO" id="GO:0005634">
    <property type="term" value="C:nucleus"/>
    <property type="evidence" value="ECO:0007669"/>
    <property type="project" value="UniProtKB-SubCell"/>
</dbReference>
<evidence type="ECO:0000259" key="6">
    <source>
        <dbReference type="PROSITE" id="PS50157"/>
    </source>
</evidence>
<evidence type="ECO:0000256" key="2">
    <source>
        <dbReference type="ARBA" id="ARBA00023242"/>
    </source>
</evidence>
<keyword evidence="3" id="KW-0479">Metal-binding</keyword>
<feature type="compositionally biased region" description="Low complexity" evidence="4">
    <location>
        <begin position="269"/>
        <end position="279"/>
    </location>
</feature>
<reference evidence="7 8" key="1">
    <citation type="submission" date="2024-05" db="EMBL/GenBank/DDBJ databases">
        <title>Genetic variation in Jamaican populations of the coffee berry borer (Hypothenemus hampei).</title>
        <authorList>
            <person name="Errbii M."/>
            <person name="Myrie A."/>
        </authorList>
    </citation>
    <scope>NUCLEOTIDE SEQUENCE [LARGE SCALE GENOMIC DNA]</scope>
    <source>
        <strain evidence="7">JA-Hopewell-2020-01-JO</strain>
        <tissue evidence="7">Whole body</tissue>
    </source>
</reference>
<dbReference type="GO" id="GO:0003006">
    <property type="term" value="P:developmental process involved in reproduction"/>
    <property type="evidence" value="ECO:0007669"/>
    <property type="project" value="UniProtKB-ARBA"/>
</dbReference>
<feature type="domain" description="BTB" evidence="5">
    <location>
        <begin position="31"/>
        <end position="96"/>
    </location>
</feature>
<dbReference type="Pfam" id="PF00096">
    <property type="entry name" value="zf-C2H2"/>
    <property type="match status" value="1"/>
</dbReference>
<dbReference type="EMBL" id="JBDJPC010000009">
    <property type="protein sequence ID" value="KAL1491311.1"/>
    <property type="molecule type" value="Genomic_DNA"/>
</dbReference>
<gene>
    <name evidence="7" type="ORF">ABEB36_011925</name>
</gene>
<dbReference type="PROSITE" id="PS00028">
    <property type="entry name" value="ZINC_FINGER_C2H2_1"/>
    <property type="match status" value="2"/>
</dbReference>
<evidence type="ECO:0000256" key="4">
    <source>
        <dbReference type="SAM" id="MobiDB-lite"/>
    </source>
</evidence>
<evidence type="ECO:0000256" key="1">
    <source>
        <dbReference type="ARBA" id="ARBA00004123"/>
    </source>
</evidence>
<dbReference type="SMART" id="SM00355">
    <property type="entry name" value="ZnF_C2H2"/>
    <property type="match status" value="2"/>
</dbReference>
<dbReference type="CDD" id="cd18315">
    <property type="entry name" value="BTB_POZ_BAB-like"/>
    <property type="match status" value="1"/>
</dbReference>
<dbReference type="InterPro" id="IPR013087">
    <property type="entry name" value="Znf_C2H2_type"/>
</dbReference>
<feature type="region of interest" description="Disordered" evidence="4">
    <location>
        <begin position="263"/>
        <end position="286"/>
    </location>
</feature>
<dbReference type="InterPro" id="IPR051095">
    <property type="entry name" value="Dros_DevTransReg"/>
</dbReference>
<dbReference type="PANTHER" id="PTHR23110">
    <property type="entry name" value="BTB DOMAIN TRANSCRIPTION FACTOR"/>
    <property type="match status" value="1"/>
</dbReference>
<dbReference type="PROSITE" id="PS50097">
    <property type="entry name" value="BTB"/>
    <property type="match status" value="1"/>
</dbReference>
<organism evidence="7 8">
    <name type="scientific">Hypothenemus hampei</name>
    <name type="common">Coffee berry borer</name>
    <dbReference type="NCBI Taxonomy" id="57062"/>
    <lineage>
        <taxon>Eukaryota</taxon>
        <taxon>Metazoa</taxon>
        <taxon>Ecdysozoa</taxon>
        <taxon>Arthropoda</taxon>
        <taxon>Hexapoda</taxon>
        <taxon>Insecta</taxon>
        <taxon>Pterygota</taxon>
        <taxon>Neoptera</taxon>
        <taxon>Endopterygota</taxon>
        <taxon>Coleoptera</taxon>
        <taxon>Polyphaga</taxon>
        <taxon>Cucujiformia</taxon>
        <taxon>Curculionidae</taxon>
        <taxon>Scolytinae</taxon>
        <taxon>Hypothenemus</taxon>
    </lineage>
</organism>
<feature type="region of interest" description="Disordered" evidence="4">
    <location>
        <begin position="174"/>
        <end position="199"/>
    </location>
</feature>
<feature type="domain" description="C2H2-type" evidence="6">
    <location>
        <begin position="330"/>
        <end position="358"/>
    </location>
</feature>
<keyword evidence="3" id="KW-0862">Zinc</keyword>
<dbReference type="Proteomes" id="UP001566132">
    <property type="component" value="Unassembled WGS sequence"/>
</dbReference>
<keyword evidence="3" id="KW-0863">Zinc-finger</keyword>
<sequence>MSSKHFCLKWTKFQASILNAFESLQSTEDLADVTLTCEGINVKAHKFILSACSPYFRTIFKENPCSHPIVILKDVTYVDLIAIVNFMYHGEVMVSEEQLPSFLQTAVILQVSGLINNETPYTLNRQSPSVPLKKTKFATGDPPESPVKKVKTVSKPVNKGFEESLGKILDSNKIKTEKPDEEEVKAEQTMTGNEEKSEGSILEAALEVKTGSSILERSLTSQPTSGKTTTAACEKLNVMPTLAEICIPKTIFIPRKPPENETERYVLKSSSESSSSSPSTFERPNEFLQQQNIKVENTEPPGMEVLSAEEAAINFSKSIIEVPHHSSQCGNCPHCGKVYSNQSALKYHVRLVHSDLTNMYCCHLCPESFDYREGYKKHMAEAHSVRN</sequence>
<dbReference type="InterPro" id="IPR000210">
    <property type="entry name" value="BTB/POZ_dom"/>
</dbReference>
<feature type="domain" description="C2H2-type" evidence="6">
    <location>
        <begin position="360"/>
        <end position="387"/>
    </location>
</feature>
<comment type="subcellular location">
    <subcellularLocation>
        <location evidence="1">Nucleus</location>
    </subcellularLocation>
</comment>
<dbReference type="GO" id="GO:0048513">
    <property type="term" value="P:animal organ development"/>
    <property type="evidence" value="ECO:0007669"/>
    <property type="project" value="UniProtKB-ARBA"/>
</dbReference>
<dbReference type="Gene3D" id="3.30.160.60">
    <property type="entry name" value="Classic Zinc Finger"/>
    <property type="match status" value="1"/>
</dbReference>
<evidence type="ECO:0000259" key="5">
    <source>
        <dbReference type="PROSITE" id="PS50097"/>
    </source>
</evidence>
<protein>
    <submittedName>
        <fullName evidence="7">Uncharacterized protein</fullName>
    </submittedName>
</protein>
<dbReference type="InterPro" id="IPR011333">
    <property type="entry name" value="SKP1/BTB/POZ_sf"/>
</dbReference>
<dbReference type="GO" id="GO:0048666">
    <property type="term" value="P:neuron development"/>
    <property type="evidence" value="ECO:0007669"/>
    <property type="project" value="UniProtKB-ARBA"/>
</dbReference>
<keyword evidence="8" id="KW-1185">Reference proteome</keyword>
<dbReference type="Gene3D" id="3.30.710.10">
    <property type="entry name" value="Potassium Channel Kv1.1, Chain A"/>
    <property type="match status" value="1"/>
</dbReference>
<dbReference type="InterPro" id="IPR036236">
    <property type="entry name" value="Znf_C2H2_sf"/>
</dbReference>
<dbReference type="PANTHER" id="PTHR23110:SF99">
    <property type="entry name" value="BROAD-COMPLEX CORE PROTEIN ISOFORM 6"/>
    <property type="match status" value="1"/>
</dbReference>
<dbReference type="SMART" id="SM00225">
    <property type="entry name" value="BTB"/>
    <property type="match status" value="1"/>
</dbReference>
<dbReference type="Pfam" id="PF00651">
    <property type="entry name" value="BTB"/>
    <property type="match status" value="1"/>
</dbReference>
<comment type="caution">
    <text evidence="7">The sequence shown here is derived from an EMBL/GenBank/DDBJ whole genome shotgun (WGS) entry which is preliminary data.</text>
</comment>
<keyword evidence="2" id="KW-0539">Nucleus</keyword>